<evidence type="ECO:0000313" key="1">
    <source>
        <dbReference type="EMBL" id="MPM46164.1"/>
    </source>
</evidence>
<proteinExistence type="predicted"/>
<comment type="caution">
    <text evidence="1">The sequence shown here is derived from an EMBL/GenBank/DDBJ whole genome shotgun (WGS) entry which is preliminary data.</text>
</comment>
<dbReference type="EMBL" id="VSSQ01011168">
    <property type="protein sequence ID" value="MPM46164.1"/>
    <property type="molecule type" value="Genomic_DNA"/>
</dbReference>
<name>A0A645A8V1_9ZZZZ</name>
<organism evidence="1">
    <name type="scientific">bioreactor metagenome</name>
    <dbReference type="NCBI Taxonomy" id="1076179"/>
    <lineage>
        <taxon>unclassified sequences</taxon>
        <taxon>metagenomes</taxon>
        <taxon>ecological metagenomes</taxon>
    </lineage>
</organism>
<accession>A0A645A8V1</accession>
<dbReference type="AlphaFoldDB" id="A0A645A8V1"/>
<reference evidence="1" key="1">
    <citation type="submission" date="2019-08" db="EMBL/GenBank/DDBJ databases">
        <authorList>
            <person name="Kucharzyk K."/>
            <person name="Murdoch R.W."/>
            <person name="Higgins S."/>
            <person name="Loffler F."/>
        </authorList>
    </citation>
    <scope>NUCLEOTIDE SEQUENCE</scope>
</reference>
<gene>
    <name evidence="1" type="ORF">SDC9_92862</name>
</gene>
<sequence length="90" mass="9726">MLGAGYALFFFVPVIAQFLTAGAGSRPVCKISIEEFFKTDDAVALSRLEIGIFNIPALCPTGNTLRGSKILGKEHQDGRNCQNAEYADDD</sequence>
<protein>
    <submittedName>
        <fullName evidence="1">Uncharacterized protein</fullName>
    </submittedName>
</protein>